<dbReference type="GO" id="GO:0005634">
    <property type="term" value="C:nucleus"/>
    <property type="evidence" value="ECO:0007669"/>
    <property type="project" value="UniProtKB-SubCell"/>
</dbReference>
<sequence length="621" mass="71319">MNSFNFSFTLSFSIAAPSAVKLALNRNRNALTKPQTILCHLLFNSIMYLGMLILYAKLYTSLGFYLFAHNIFFCSEHKSIRGQGGKTKEKKESGVRIRHEILSETYPSESHAPKLPLSDNADDEKFVSLSTILVASIQETKDRISQIEYIFCTQLYPNLQSKSKTLIKLDNRLKKKEAEFNELRGENRRITEEVVEKRRRIEELRREVDEGMVLQKSLVELVQSKGLLLAERERELKESEEKRKVAVARVSELEEKLREVEEGEELRENLKLRVSESEKKNEILFEKVRCLEERAIGENSLVEQVESLNSELQSERMKRNRIIEAYKRLKSQHNYLREKVGLTAGNMIHQNKLESESDLPKHKIPITENGLASDSLDITMDACEAVIVKSKAPEDNFRGLEDRTHDVFVASCEINKMKEKASKDEKEANMSPHSSTFRVMPKCPSSSKSVSTSGAKRPASSWRQTRAHQSRAGPDPHDDFLDTPLENIRENLNKDINKEDHPDPIQKDISMNSSDDETQDLNAKSSPQKKESSIPSANKRSFKYVEPVRKKAERENLKGVECKQCRKFYEAVLPNGDGKEPDSSKQNFRCEHLDGVSRHRYRYVPPMTPEGFWNIGFDSEM</sequence>
<keyword evidence="2" id="KW-0227">DNA damage</keyword>
<feature type="domain" description="DNA endonuclease activator Ctp1 C-terminal" evidence="7">
    <location>
        <begin position="584"/>
        <end position="617"/>
    </location>
</feature>
<keyword evidence="6" id="KW-1133">Transmembrane helix</keyword>
<organism evidence="8 9">
    <name type="scientific">Lupinus luteus</name>
    <name type="common">European yellow lupine</name>
    <dbReference type="NCBI Taxonomy" id="3873"/>
    <lineage>
        <taxon>Eukaryota</taxon>
        <taxon>Viridiplantae</taxon>
        <taxon>Streptophyta</taxon>
        <taxon>Embryophyta</taxon>
        <taxon>Tracheophyta</taxon>
        <taxon>Spermatophyta</taxon>
        <taxon>Magnoliopsida</taxon>
        <taxon>eudicotyledons</taxon>
        <taxon>Gunneridae</taxon>
        <taxon>Pentapetalae</taxon>
        <taxon>rosids</taxon>
        <taxon>fabids</taxon>
        <taxon>Fabales</taxon>
        <taxon>Fabaceae</taxon>
        <taxon>Papilionoideae</taxon>
        <taxon>50 kb inversion clade</taxon>
        <taxon>genistoids sensu lato</taxon>
        <taxon>core genistoids</taxon>
        <taxon>Genisteae</taxon>
        <taxon>Lupinus</taxon>
    </lineage>
</organism>
<keyword evidence="3" id="KW-0539">Nucleus</keyword>
<keyword evidence="6" id="KW-0812">Transmembrane</keyword>
<proteinExistence type="predicted"/>
<dbReference type="PANTHER" id="PTHR15107:SF0">
    <property type="entry name" value="DNA ENDONUCLEASE ACTIVATOR CTP1 C-TERMINAL DOMAIN-CONTAINING PROTEIN"/>
    <property type="match status" value="1"/>
</dbReference>
<feature type="region of interest" description="Disordered" evidence="5">
    <location>
        <begin position="419"/>
        <end position="538"/>
    </location>
</feature>
<dbReference type="AlphaFoldDB" id="A0AAV1W367"/>
<evidence type="ECO:0000256" key="5">
    <source>
        <dbReference type="SAM" id="MobiDB-lite"/>
    </source>
</evidence>
<dbReference type="Proteomes" id="UP001497480">
    <property type="component" value="Unassembled WGS sequence"/>
</dbReference>
<evidence type="ECO:0000313" key="9">
    <source>
        <dbReference type="Proteomes" id="UP001497480"/>
    </source>
</evidence>
<feature type="coiled-coil region" evidence="4">
    <location>
        <begin position="159"/>
        <end position="294"/>
    </location>
</feature>
<evidence type="ECO:0000256" key="1">
    <source>
        <dbReference type="ARBA" id="ARBA00004123"/>
    </source>
</evidence>
<dbReference type="InterPro" id="IPR033316">
    <property type="entry name" value="RBBP8-like"/>
</dbReference>
<comment type="caution">
    <text evidence="8">The sequence shown here is derived from an EMBL/GenBank/DDBJ whole genome shotgun (WGS) entry which is preliminary data.</text>
</comment>
<accession>A0AAV1W367</accession>
<evidence type="ECO:0000259" key="7">
    <source>
        <dbReference type="Pfam" id="PF08573"/>
    </source>
</evidence>
<evidence type="ECO:0000256" key="3">
    <source>
        <dbReference type="ARBA" id="ARBA00023242"/>
    </source>
</evidence>
<name>A0AAV1W367_LUPLU</name>
<dbReference type="Pfam" id="PF08573">
    <property type="entry name" value="SAE2"/>
    <property type="match status" value="1"/>
</dbReference>
<comment type="subcellular location">
    <subcellularLocation>
        <location evidence="1">Nucleus</location>
    </subcellularLocation>
</comment>
<dbReference type="InterPro" id="IPR013882">
    <property type="entry name" value="Ctp1_C"/>
</dbReference>
<feature type="compositionally biased region" description="Basic and acidic residues" evidence="5">
    <location>
        <begin position="487"/>
        <end position="506"/>
    </location>
</feature>
<keyword evidence="6" id="KW-0472">Membrane</keyword>
<dbReference type="EMBL" id="CAXHTB010000003">
    <property type="protein sequence ID" value="CAL0303446.1"/>
    <property type="molecule type" value="Genomic_DNA"/>
</dbReference>
<protein>
    <recommendedName>
        <fullName evidence="7">DNA endonuclease activator Ctp1 C-terminal domain-containing protein</fullName>
    </recommendedName>
</protein>
<dbReference type="GO" id="GO:0003684">
    <property type="term" value="F:damaged DNA binding"/>
    <property type="evidence" value="ECO:0007669"/>
    <property type="project" value="TreeGrafter"/>
</dbReference>
<feature type="transmembrane region" description="Helical" evidence="6">
    <location>
        <begin position="36"/>
        <end position="56"/>
    </location>
</feature>
<evidence type="ECO:0000256" key="4">
    <source>
        <dbReference type="SAM" id="Coils"/>
    </source>
</evidence>
<evidence type="ECO:0000313" key="8">
    <source>
        <dbReference type="EMBL" id="CAL0303446.1"/>
    </source>
</evidence>
<keyword evidence="9" id="KW-1185">Reference proteome</keyword>
<evidence type="ECO:0000256" key="6">
    <source>
        <dbReference type="SAM" id="Phobius"/>
    </source>
</evidence>
<dbReference type="PANTHER" id="PTHR15107">
    <property type="entry name" value="RETINOBLASTOMA BINDING PROTEIN 8"/>
    <property type="match status" value="1"/>
</dbReference>
<keyword evidence="4" id="KW-0175">Coiled coil</keyword>
<reference evidence="8 9" key="1">
    <citation type="submission" date="2024-03" db="EMBL/GenBank/DDBJ databases">
        <authorList>
            <person name="Martinez-Hernandez J."/>
        </authorList>
    </citation>
    <scope>NUCLEOTIDE SEQUENCE [LARGE SCALE GENOMIC DNA]</scope>
</reference>
<feature type="compositionally biased region" description="Basic and acidic residues" evidence="5">
    <location>
        <begin position="419"/>
        <end position="428"/>
    </location>
</feature>
<feature type="transmembrane region" description="Helical" evidence="6">
    <location>
        <begin position="6"/>
        <end position="24"/>
    </location>
</feature>
<dbReference type="GO" id="GO:0010792">
    <property type="term" value="P:DNA double-strand break processing involved in repair via single-strand annealing"/>
    <property type="evidence" value="ECO:0007669"/>
    <property type="project" value="TreeGrafter"/>
</dbReference>
<evidence type="ECO:0000256" key="2">
    <source>
        <dbReference type="ARBA" id="ARBA00022763"/>
    </source>
</evidence>
<gene>
    <name evidence="8" type="ORF">LLUT_LOCUS4506</name>
</gene>